<reference evidence="2 3" key="1">
    <citation type="submission" date="2014-01" db="EMBL/GenBank/DDBJ databases">
        <authorList>
            <person name="Durkin A.S."/>
            <person name="McCorrison J."/>
            <person name="Torralba M."/>
            <person name="Gillis M."/>
            <person name="Haft D.H."/>
            <person name="Methe B."/>
            <person name="Sutton G."/>
            <person name="Nelson K.E."/>
        </authorList>
    </citation>
    <scope>NUCLEOTIDE SEQUENCE [LARGE SCALE GENOMIC DNA]</scope>
    <source>
        <strain evidence="2 3">ATCC 33093</strain>
    </source>
</reference>
<dbReference type="AlphaFoldDB" id="X8IQS4"/>
<organism evidence="2 3">
    <name type="scientific">Mogibacterium timidum ATCC 33093</name>
    <dbReference type="NCBI Taxonomy" id="1401079"/>
    <lineage>
        <taxon>Bacteria</taxon>
        <taxon>Bacillati</taxon>
        <taxon>Bacillota</taxon>
        <taxon>Clostridia</taxon>
        <taxon>Peptostreptococcales</taxon>
        <taxon>Anaerovoracaceae</taxon>
        <taxon>Mogibacterium</taxon>
    </lineage>
</organism>
<comment type="caution">
    <text evidence="2">The sequence shown here is derived from an EMBL/GenBank/DDBJ whole genome shotgun (WGS) entry which is preliminary data.</text>
</comment>
<sequence>MINKIRDMDGSDKAKLAVIIVLLVITVVIAIIPLLHSKKEMTVSELRTELNDTAWERKTKEGTEGRFFSQFGEMCICTLKDNGKVSKDSCWMQYEITEPGNIFLTNHDGDTLPSHTKNKGDHKISVDGDTLEIDGVKYHKADFEKWKNISYDYERYWQ</sequence>
<keyword evidence="1" id="KW-0812">Transmembrane</keyword>
<keyword evidence="1" id="KW-0472">Membrane</keyword>
<evidence type="ECO:0000313" key="3">
    <source>
        <dbReference type="Proteomes" id="UP000022645"/>
    </source>
</evidence>
<name>X8IQS4_9FIRM</name>
<gene>
    <name evidence="2" type="ORF">HMPREF0581_0317</name>
</gene>
<proteinExistence type="predicted"/>
<dbReference type="RefSeq" id="WP_036381260.1">
    <property type="nucleotide sequence ID" value="NZ_JALU01000020.1"/>
</dbReference>
<dbReference type="Proteomes" id="UP000022645">
    <property type="component" value="Unassembled WGS sequence"/>
</dbReference>
<keyword evidence="1" id="KW-1133">Transmembrane helix</keyword>
<feature type="transmembrane region" description="Helical" evidence="1">
    <location>
        <begin position="16"/>
        <end position="35"/>
    </location>
</feature>
<evidence type="ECO:0000256" key="1">
    <source>
        <dbReference type="SAM" id="Phobius"/>
    </source>
</evidence>
<evidence type="ECO:0000313" key="2">
    <source>
        <dbReference type="EMBL" id="EUC52160.1"/>
    </source>
</evidence>
<protein>
    <submittedName>
        <fullName evidence="2">Uncharacterized protein</fullName>
    </submittedName>
</protein>
<accession>X8IQS4</accession>
<dbReference type="EMBL" id="JALU01000020">
    <property type="protein sequence ID" value="EUC52160.1"/>
    <property type="molecule type" value="Genomic_DNA"/>
</dbReference>